<organism evidence="2">
    <name type="scientific">uncultured Thermomicrobiales bacterium</name>
    <dbReference type="NCBI Taxonomy" id="1645740"/>
    <lineage>
        <taxon>Bacteria</taxon>
        <taxon>Pseudomonadati</taxon>
        <taxon>Thermomicrobiota</taxon>
        <taxon>Thermomicrobia</taxon>
        <taxon>Thermomicrobiales</taxon>
        <taxon>environmental samples</taxon>
    </lineage>
</organism>
<evidence type="ECO:0000256" key="1">
    <source>
        <dbReference type="SAM" id="MobiDB-lite"/>
    </source>
</evidence>
<feature type="compositionally biased region" description="Low complexity" evidence="1">
    <location>
        <begin position="39"/>
        <end position="56"/>
    </location>
</feature>
<protein>
    <submittedName>
        <fullName evidence="2">Uncharacterized protein</fullName>
    </submittedName>
</protein>
<gene>
    <name evidence="2" type="ORF">AVDCRST_MAG88-2320</name>
</gene>
<feature type="region of interest" description="Disordered" evidence="1">
    <location>
        <begin position="1"/>
        <end position="83"/>
    </location>
</feature>
<feature type="non-terminal residue" evidence="2">
    <location>
        <position position="83"/>
    </location>
</feature>
<accession>A0A6J4V9K3</accession>
<feature type="non-terminal residue" evidence="2">
    <location>
        <position position="1"/>
    </location>
</feature>
<proteinExistence type="predicted"/>
<sequence length="83" mass="8720">GTARRGRLLDCRARPLPRGHGGLVAHPRRSDRLQSRAVGGLSARPARAAPRGGSRNRAGRRGRAASRGQAATPARSRPTNGPL</sequence>
<reference evidence="2" key="1">
    <citation type="submission" date="2020-02" db="EMBL/GenBank/DDBJ databases">
        <authorList>
            <person name="Meier V. D."/>
        </authorList>
    </citation>
    <scope>NUCLEOTIDE SEQUENCE</scope>
    <source>
        <strain evidence="2">AVDCRST_MAG88</strain>
    </source>
</reference>
<name>A0A6J4V9K3_9BACT</name>
<dbReference type="AlphaFoldDB" id="A0A6J4V9K3"/>
<dbReference type="EMBL" id="CADCWM010000589">
    <property type="protein sequence ID" value="CAA9570874.1"/>
    <property type="molecule type" value="Genomic_DNA"/>
</dbReference>
<evidence type="ECO:0000313" key="2">
    <source>
        <dbReference type="EMBL" id="CAA9570874.1"/>
    </source>
</evidence>